<evidence type="ECO:0000256" key="3">
    <source>
        <dbReference type="ARBA" id="ARBA00023125"/>
    </source>
</evidence>
<proteinExistence type="predicted"/>
<evidence type="ECO:0000256" key="1">
    <source>
        <dbReference type="ARBA" id="ARBA00004123"/>
    </source>
</evidence>
<evidence type="ECO:0000256" key="6">
    <source>
        <dbReference type="SAM" id="MobiDB-lite"/>
    </source>
</evidence>
<comment type="subcellular location">
    <subcellularLocation>
        <location evidence="1">Nucleus</location>
    </subcellularLocation>
</comment>
<dbReference type="Proteomes" id="UP000797356">
    <property type="component" value="Chromosome 12"/>
</dbReference>
<dbReference type="PRINTS" id="PR00367">
    <property type="entry name" value="ETHRSPELEMNT"/>
</dbReference>
<evidence type="ECO:0000256" key="4">
    <source>
        <dbReference type="ARBA" id="ARBA00023163"/>
    </source>
</evidence>
<keyword evidence="4" id="KW-0804">Transcription</keyword>
<evidence type="ECO:0000256" key="2">
    <source>
        <dbReference type="ARBA" id="ARBA00023015"/>
    </source>
</evidence>
<reference evidence="8" key="1">
    <citation type="journal article" date="2017" name="Gigascience">
        <title>The genome draft of coconut (Cocos nucifera).</title>
        <authorList>
            <person name="Xiao Y."/>
            <person name="Xu P."/>
            <person name="Fan H."/>
            <person name="Baudouin L."/>
            <person name="Xia W."/>
            <person name="Bocs S."/>
            <person name="Xu J."/>
            <person name="Li Q."/>
            <person name="Guo A."/>
            <person name="Zhou L."/>
            <person name="Li J."/>
            <person name="Wu Y."/>
            <person name="Ma Z."/>
            <person name="Armero A."/>
            <person name="Issali A.E."/>
            <person name="Liu N."/>
            <person name="Peng M."/>
            <person name="Yang Y."/>
        </authorList>
    </citation>
    <scope>NUCLEOTIDE SEQUENCE</scope>
    <source>
        <tissue evidence="8">Spear leaf of Hainan Tall coconut</tissue>
    </source>
</reference>
<evidence type="ECO:0000313" key="9">
    <source>
        <dbReference type="Proteomes" id="UP000797356"/>
    </source>
</evidence>
<accession>A0A8K0NAT2</accession>
<dbReference type="InterPro" id="IPR016177">
    <property type="entry name" value="DNA-bd_dom_sf"/>
</dbReference>
<keyword evidence="5" id="KW-0539">Nucleus</keyword>
<dbReference type="InterPro" id="IPR036955">
    <property type="entry name" value="AP2/ERF_dom_sf"/>
</dbReference>
<dbReference type="PANTHER" id="PTHR31194">
    <property type="entry name" value="SHN SHINE , DNA BINDING / TRANSCRIPTION FACTOR"/>
    <property type="match status" value="1"/>
</dbReference>
<dbReference type="InterPro" id="IPR001471">
    <property type="entry name" value="AP2/ERF_dom"/>
</dbReference>
<gene>
    <name evidence="8" type="ORF">COCNU_12G006160</name>
</gene>
<dbReference type="PROSITE" id="PS51032">
    <property type="entry name" value="AP2_ERF"/>
    <property type="match status" value="1"/>
</dbReference>
<name>A0A8K0NAT2_COCNU</name>
<dbReference type="OrthoDB" id="682005at2759"/>
<feature type="compositionally biased region" description="Basic and acidic residues" evidence="6">
    <location>
        <begin position="102"/>
        <end position="115"/>
    </location>
</feature>
<protein>
    <submittedName>
        <fullName evidence="8">Pathogenesis-related genes transcriptional activator PTI6</fullName>
    </submittedName>
</protein>
<dbReference type="SMART" id="SM00380">
    <property type="entry name" value="AP2"/>
    <property type="match status" value="1"/>
</dbReference>
<dbReference type="CDD" id="cd00018">
    <property type="entry name" value="AP2"/>
    <property type="match status" value="1"/>
</dbReference>
<evidence type="ECO:0000313" key="8">
    <source>
        <dbReference type="EMBL" id="KAG1365616.1"/>
    </source>
</evidence>
<dbReference type="GO" id="GO:0003700">
    <property type="term" value="F:DNA-binding transcription factor activity"/>
    <property type="evidence" value="ECO:0007669"/>
    <property type="project" value="InterPro"/>
</dbReference>
<feature type="region of interest" description="Disordered" evidence="6">
    <location>
        <begin position="186"/>
        <end position="217"/>
    </location>
</feature>
<evidence type="ECO:0000259" key="7">
    <source>
        <dbReference type="PROSITE" id="PS51032"/>
    </source>
</evidence>
<dbReference type="Gene3D" id="3.30.730.10">
    <property type="entry name" value="AP2/ERF domain"/>
    <property type="match status" value="1"/>
</dbReference>
<feature type="domain" description="AP2/ERF" evidence="7">
    <location>
        <begin position="116"/>
        <end position="173"/>
    </location>
</feature>
<dbReference type="Pfam" id="PF00847">
    <property type="entry name" value="AP2"/>
    <property type="match status" value="1"/>
</dbReference>
<keyword evidence="2" id="KW-0805">Transcription regulation</keyword>
<feature type="compositionally biased region" description="Low complexity" evidence="6">
    <location>
        <begin position="186"/>
        <end position="198"/>
    </location>
</feature>
<dbReference type="PIRSF" id="PIRSF038123">
    <property type="entry name" value="PTI6"/>
    <property type="match status" value="1"/>
</dbReference>
<organism evidence="8 9">
    <name type="scientific">Cocos nucifera</name>
    <name type="common">Coconut palm</name>
    <dbReference type="NCBI Taxonomy" id="13894"/>
    <lineage>
        <taxon>Eukaryota</taxon>
        <taxon>Viridiplantae</taxon>
        <taxon>Streptophyta</taxon>
        <taxon>Embryophyta</taxon>
        <taxon>Tracheophyta</taxon>
        <taxon>Spermatophyta</taxon>
        <taxon>Magnoliopsida</taxon>
        <taxon>Liliopsida</taxon>
        <taxon>Arecaceae</taxon>
        <taxon>Arecoideae</taxon>
        <taxon>Cocoseae</taxon>
        <taxon>Attaleinae</taxon>
        <taxon>Cocos</taxon>
    </lineage>
</organism>
<dbReference type="PANTHER" id="PTHR31194:SF166">
    <property type="entry name" value="PATHOGENESIS-RELATED GENES TRANSCRIPTIONAL ACTIVATOR PTI6"/>
    <property type="match status" value="1"/>
</dbReference>
<comment type="caution">
    <text evidence="8">The sequence shown here is derived from an EMBL/GenBank/DDBJ whole genome shotgun (WGS) entry which is preliminary data.</text>
</comment>
<evidence type="ECO:0000256" key="5">
    <source>
        <dbReference type="ARBA" id="ARBA00023242"/>
    </source>
</evidence>
<dbReference type="SUPFAM" id="SSF54171">
    <property type="entry name" value="DNA-binding domain"/>
    <property type="match status" value="1"/>
</dbReference>
<dbReference type="GO" id="GO:0005634">
    <property type="term" value="C:nucleus"/>
    <property type="evidence" value="ECO:0007669"/>
    <property type="project" value="UniProtKB-SubCell"/>
</dbReference>
<dbReference type="GO" id="GO:0003677">
    <property type="term" value="F:DNA binding"/>
    <property type="evidence" value="ECO:0007669"/>
    <property type="project" value="UniProtKB-KW"/>
</dbReference>
<feature type="region of interest" description="Disordered" evidence="6">
    <location>
        <begin position="91"/>
        <end position="118"/>
    </location>
</feature>
<dbReference type="AlphaFoldDB" id="A0A8K0NAT2"/>
<dbReference type="InterPro" id="IPR050913">
    <property type="entry name" value="AP2/ERF_ERF"/>
</dbReference>
<keyword evidence="3" id="KW-0238">DNA-binding</keyword>
<feature type="compositionally biased region" description="Low complexity" evidence="6">
    <location>
        <begin position="91"/>
        <end position="101"/>
    </location>
</feature>
<dbReference type="FunFam" id="3.30.730.10:FF:000001">
    <property type="entry name" value="Ethylene-responsive transcription factor 2"/>
    <property type="match status" value="1"/>
</dbReference>
<sequence length="280" mass="30620">MNPSEVARRRLQVPGAKLSEHVVATRKTVPAAKADGRSRRRRVVRVYFTDADATDSSSGDEEIGGRIARRRVKRHVHEIGIEVAAAAAAPLARRRAAAAPPKRVEEAPERPEGGKRFRGVRRRPWGRWAAEIRDPMQRKRVWLGTFDTAEEAASVYDSAAVRLKGAKAVTNFPTEKASPAPTVAAEAVAVDGESSKSSGSGGGSSDDPHPSPTSVLRYRGDETPFDCMVDGGVDNFGFSLEPSLCPTDFYWQRPHFWEADFGDLDADVNFFLENGDFNLS</sequence>
<keyword evidence="9" id="KW-1185">Reference proteome</keyword>
<reference evidence="8" key="2">
    <citation type="submission" date="2019-07" db="EMBL/GenBank/DDBJ databases">
        <authorList>
            <person name="Yang Y."/>
            <person name="Bocs S."/>
            <person name="Baudouin L."/>
        </authorList>
    </citation>
    <scope>NUCLEOTIDE SEQUENCE</scope>
    <source>
        <tissue evidence="8">Spear leaf of Hainan Tall coconut</tissue>
    </source>
</reference>
<dbReference type="EMBL" id="CM017883">
    <property type="protein sequence ID" value="KAG1365616.1"/>
    <property type="molecule type" value="Genomic_DNA"/>
</dbReference>